<dbReference type="InterPro" id="IPR007530">
    <property type="entry name" value="Aminoglycoside_adenylylTfrase"/>
</dbReference>
<dbReference type="AlphaFoldDB" id="A0A6J4SM77"/>
<dbReference type="EMBL" id="CADCVK010000356">
    <property type="protein sequence ID" value="CAA9497173.1"/>
    <property type="molecule type" value="Genomic_DNA"/>
</dbReference>
<evidence type="ECO:0008006" key="3">
    <source>
        <dbReference type="Google" id="ProtNLM"/>
    </source>
</evidence>
<dbReference type="SUPFAM" id="SSF81301">
    <property type="entry name" value="Nucleotidyltransferase"/>
    <property type="match status" value="1"/>
</dbReference>
<evidence type="ECO:0000256" key="1">
    <source>
        <dbReference type="SAM" id="MobiDB-lite"/>
    </source>
</evidence>
<accession>A0A6J4SM77</accession>
<dbReference type="InterPro" id="IPR043519">
    <property type="entry name" value="NT_sf"/>
</dbReference>
<sequence length="277" mass="31924">MIVTHDQDEVISRLIRWADGKDPVRAMLLTSTRARPRAPVDVPSDYDVVLVIEDIRPFFANRSWLEDFGEVLVTYWDEIEPEPDHGVEQTGNVVHYDDGLKIDFRLWPVALLRRISDAPASPDELDAGYAVLLDKDRLVADLRPPTYMAYVPDRPDEEAYLTWVNDFFSDAPYVAKFPWRDELLPAKWVLDQYMKHKYLRRMLEWRIERDHGWSKPTDWLGKGLKNRLPADIWEALEATYAGAASKRTGRPSSARSRSSAVSRSRLPKISGTPTRTT</sequence>
<feature type="compositionally biased region" description="Low complexity" evidence="1">
    <location>
        <begin position="250"/>
        <end position="264"/>
    </location>
</feature>
<organism evidence="2">
    <name type="scientific">uncultured Rubrobacteraceae bacterium</name>
    <dbReference type="NCBI Taxonomy" id="349277"/>
    <lineage>
        <taxon>Bacteria</taxon>
        <taxon>Bacillati</taxon>
        <taxon>Actinomycetota</taxon>
        <taxon>Rubrobacteria</taxon>
        <taxon>Rubrobacterales</taxon>
        <taxon>Rubrobacteraceae</taxon>
        <taxon>environmental samples</taxon>
    </lineage>
</organism>
<evidence type="ECO:0000313" key="2">
    <source>
        <dbReference type="EMBL" id="CAA9497173.1"/>
    </source>
</evidence>
<dbReference type="Gene3D" id="3.30.460.10">
    <property type="entry name" value="Beta Polymerase, domain 2"/>
    <property type="match status" value="1"/>
</dbReference>
<gene>
    <name evidence="2" type="ORF">AVDCRST_MAG12-2433</name>
</gene>
<reference evidence="2" key="1">
    <citation type="submission" date="2020-02" db="EMBL/GenBank/DDBJ databases">
        <authorList>
            <person name="Meier V. D."/>
        </authorList>
    </citation>
    <scope>NUCLEOTIDE SEQUENCE</scope>
    <source>
        <strain evidence="2">AVDCRST_MAG12</strain>
    </source>
</reference>
<protein>
    <recommendedName>
        <fullName evidence="3">Aminoglycoside 6-adenylyltransferase</fullName>
    </recommendedName>
</protein>
<dbReference type="Pfam" id="PF04439">
    <property type="entry name" value="Adenyl_transf"/>
    <property type="match status" value="1"/>
</dbReference>
<feature type="region of interest" description="Disordered" evidence="1">
    <location>
        <begin position="244"/>
        <end position="277"/>
    </location>
</feature>
<proteinExistence type="predicted"/>
<dbReference type="SUPFAM" id="SSF81631">
    <property type="entry name" value="PAP/OAS1 substrate-binding domain"/>
    <property type="match status" value="1"/>
</dbReference>
<name>A0A6J4SM77_9ACTN</name>
<dbReference type="Gene3D" id="1.20.120.330">
    <property type="entry name" value="Nucleotidyltransferases domain 2"/>
    <property type="match status" value="1"/>
</dbReference>